<organism evidence="3">
    <name type="scientific">viral metagenome</name>
    <dbReference type="NCBI Taxonomy" id="1070528"/>
    <lineage>
        <taxon>unclassified sequences</taxon>
        <taxon>metagenomes</taxon>
        <taxon>organismal metagenomes</taxon>
    </lineage>
</organism>
<protein>
    <submittedName>
        <fullName evidence="3">Uncharacterized protein</fullName>
    </submittedName>
</protein>
<reference evidence="3" key="1">
    <citation type="journal article" date="2020" name="Nature">
        <title>Giant virus diversity and host interactions through global metagenomics.</title>
        <authorList>
            <person name="Schulz F."/>
            <person name="Roux S."/>
            <person name="Paez-Espino D."/>
            <person name="Jungbluth S."/>
            <person name="Walsh D.A."/>
            <person name="Denef V.J."/>
            <person name="McMahon K.D."/>
            <person name="Konstantinidis K.T."/>
            <person name="Eloe-Fadrosh E.A."/>
            <person name="Kyrpides N.C."/>
            <person name="Woyke T."/>
        </authorList>
    </citation>
    <scope>NUCLEOTIDE SEQUENCE</scope>
    <source>
        <strain evidence="3">GVMAG-S-ERX555931-87</strain>
    </source>
</reference>
<name>A0A6C0F7C3_9ZZZZ</name>
<evidence type="ECO:0000313" key="3">
    <source>
        <dbReference type="EMBL" id="QHT36523.1"/>
    </source>
</evidence>
<dbReference type="EMBL" id="MN738744">
    <property type="protein sequence ID" value="QHT36523.1"/>
    <property type="molecule type" value="Genomic_DNA"/>
</dbReference>
<sequence>MSSGGTQINDLINNTQAQSKEDNNVVDSIINELNEANVNSEKKNIKQPPQQQPKPRMNNGQPMMNNGQPMMNNGQPIMNNGQPMTPQQQQMYQQQMYQQQMYQQQMAAQQQKMMANNQYKGYNNNLTFADNVKSMLGNFKDVISVLTITVIMGLDTFSEPLKLKDFPTFYDIQTDKSKFPAILLKGLIIAILFSIVQYFTK</sequence>
<feature type="compositionally biased region" description="Polar residues" evidence="1">
    <location>
        <begin position="1"/>
        <end position="18"/>
    </location>
</feature>
<keyword evidence="2" id="KW-0472">Membrane</keyword>
<evidence type="ECO:0000256" key="1">
    <source>
        <dbReference type="SAM" id="MobiDB-lite"/>
    </source>
</evidence>
<feature type="region of interest" description="Disordered" evidence="1">
    <location>
        <begin position="35"/>
        <end position="73"/>
    </location>
</feature>
<accession>A0A6C0F7C3</accession>
<keyword evidence="2" id="KW-0812">Transmembrane</keyword>
<proteinExistence type="predicted"/>
<dbReference type="AlphaFoldDB" id="A0A6C0F7C3"/>
<feature type="compositionally biased region" description="Low complexity" evidence="1">
    <location>
        <begin position="46"/>
        <end position="73"/>
    </location>
</feature>
<feature type="transmembrane region" description="Helical" evidence="2">
    <location>
        <begin position="182"/>
        <end position="200"/>
    </location>
</feature>
<feature type="region of interest" description="Disordered" evidence="1">
    <location>
        <begin position="1"/>
        <end position="23"/>
    </location>
</feature>
<evidence type="ECO:0000256" key="2">
    <source>
        <dbReference type="SAM" id="Phobius"/>
    </source>
</evidence>
<keyword evidence="2" id="KW-1133">Transmembrane helix</keyword>